<evidence type="ECO:0000259" key="12">
    <source>
        <dbReference type="PROSITE" id="PS50122"/>
    </source>
</evidence>
<dbReference type="InterPro" id="IPR035919">
    <property type="entry name" value="EAL_sf"/>
</dbReference>
<accession>A0A5Q0BF47</accession>
<dbReference type="Gene3D" id="3.30.70.270">
    <property type="match status" value="1"/>
</dbReference>
<dbReference type="Gene3D" id="1.20.1480.30">
    <property type="entry name" value="Designed four-helix bundle protein"/>
    <property type="match status" value="1"/>
</dbReference>
<keyword evidence="6" id="KW-0949">S-adenosyl-L-methionine</keyword>
<dbReference type="InterPro" id="IPR035909">
    <property type="entry name" value="CheB_C"/>
</dbReference>
<dbReference type="RefSeq" id="WP_153248491.1">
    <property type="nucleotide sequence ID" value="NZ_CP044205.1"/>
</dbReference>
<dbReference type="InterPro" id="IPR000700">
    <property type="entry name" value="PAS-assoc_C"/>
</dbReference>
<feature type="domain" description="EAL" evidence="14">
    <location>
        <begin position="1277"/>
        <end position="1531"/>
    </location>
</feature>
<dbReference type="SMART" id="SM00138">
    <property type="entry name" value="MeTrc"/>
    <property type="match status" value="1"/>
</dbReference>
<dbReference type="Gene3D" id="3.40.50.150">
    <property type="entry name" value="Vaccinia Virus protein VP39"/>
    <property type="match status" value="1"/>
</dbReference>
<gene>
    <name evidence="16" type="ORF">F6R98_07540</name>
</gene>
<dbReference type="InterPro" id="IPR043128">
    <property type="entry name" value="Rev_trsase/Diguanyl_cyclase"/>
</dbReference>
<dbReference type="GO" id="GO:0008984">
    <property type="term" value="F:protein-glutamate methylesterase activity"/>
    <property type="evidence" value="ECO:0007669"/>
    <property type="project" value="InterPro"/>
</dbReference>
<dbReference type="Pfam" id="PF00563">
    <property type="entry name" value="EAL"/>
    <property type="match status" value="1"/>
</dbReference>
<dbReference type="SMART" id="SM00052">
    <property type="entry name" value="EAL"/>
    <property type="match status" value="1"/>
</dbReference>
<sequence length="1534" mass="170105">MTRPSSKKTTAAVVENADTEATTLVKGESCRALRPYLVGVGASAGGLEALSSLIAALPADLGISYVVLQHLSPTHRSMMAQLLGRETAMAVKEVENGEQPEPDTIYVAPASSNIKMKDGCFQLIEGPREATPRPSVNIFLTSLAEEKIEDAIGVILSGTGSDGASGLRDIKAAGGYTFAQDPQTAKYTGMPQSAIDTGCVDWVLPPEGIAQEIAIIARSHGAVTVAQKPPVASTALKKLLMKVKQQTRIDFSGYKEGTLWRRIERRMAANHVSNFDEYLTLVERDHEELDHLSKDILISVTAFFRDPDSFSALRIHVNNLVRAKHPGDEIRIWVPACATGEEAYTVAILLAEVLGSNLTQFRIQIFATDIDVHALTVARKGSYAESALADLEPGLVLRYFQKAGNRLEVSRVLRDMVVVARQDLVQDPPFLRLDMVSCRNMLIYLQNELQAKVLATFHYSLGSSGILFLGKSEGVFQQETLFEAVEKSARIYRRLPGESRLPVSAFRLPDNADRAAPRIGADSESRLLDEAVRRYVPSAVLINSGFDILHIHGDVSPYLSVMEGKPNFNLQNLLRRELRADLQLLQHHAEHKQETAVGRPHSLKVANEPRDVRVAIHPLERGVNRQLFLVCFEVLPADPASVADDGGASLSAEGRNVRELEEELISTRERLQTVIEELETSNEEMQALNEEVVAANEELQSSNEELEAANEELQSTNEELTTVNEELQVRSGELADLLNDLENIQNSVGFPILVCNERLDLTRFNSPAAALFSLSTASIRQPVPSMRLPVGMKDFSGEVRDAVFNNSVVEIYVFSNERQYLLHVSPYETKVHGARGAILALLDHTERLAAERDVRKNRETLLAIMNNSTSIIALKDLAGRYEFVNSQFERFFSLDAGDVLGKTDAQVLPRKIADDFRTKELEVVRLHAALELEDHLVFASGQERFLHSVRFPLLDGDGVVYSICTQSIDITERKHAEDQLRLAARVFDRAGEGIMVTDSSQQILTVNSSFTQVTGYDAEEVLGKTPRLLSSRKHDAAFYLTMWNHLDNHGWWQGEIWNMRKNGEVYPEWLTINAVCDPEGKVINYVGIFSDISVVKESQRKVEFLATHDELTGLPNRALFMDRLRQAIAHAERNENTFAVLFIDLDNFKVINDSMGHGAGDELLCGVATRMRDCVRSGDTVARFGGDEFALLIEGATVSEAEMATHRIADAMSRPHAIGRQNIYTSASVGICLYPNDGRDPETLLKNADSAMYQAKDGGKRSHHFFTEELKQAAEERLRLETELRGAIERGGLFLVFQPQLELRSGRLVGVEALVRWQHPTQGLISPSRFIPLAETCGLIDRLGEWVADAACKQMAEWMRQRQPIPRISINVSPYQFRRSNIPALMLRLLSRHSLDAERVMLELTESALIENIEQTQRFLQELKALGILLSIDDFGTGYSSLSCLRKLQIHELKIPQSFVIDIASSADSQAIAKTILLMAQTLGFSVVAEGIETAEQLDVLLGNGCEIGQGFLFAHPLTAEELIVRYGSDVCPA</sequence>
<dbReference type="InterPro" id="IPR035965">
    <property type="entry name" value="PAS-like_dom_sf"/>
</dbReference>
<dbReference type="InterPro" id="IPR013656">
    <property type="entry name" value="PAS_4"/>
</dbReference>
<evidence type="ECO:0000256" key="2">
    <source>
        <dbReference type="ARBA" id="ARBA00001946"/>
    </source>
</evidence>
<comment type="cofactor">
    <cofactor evidence="2">
        <name>Mg(2+)</name>
        <dbReference type="ChEBI" id="CHEBI:18420"/>
    </cofactor>
</comment>
<dbReference type="SUPFAM" id="SSF47757">
    <property type="entry name" value="Chemotaxis receptor methyltransferase CheR, N-terminal domain"/>
    <property type="match status" value="1"/>
</dbReference>
<feature type="domain" description="PAC" evidence="11">
    <location>
        <begin position="930"/>
        <end position="982"/>
    </location>
</feature>
<organism evidence="16 17">
    <name type="scientific">Candidatus Methylospira mobilis</name>
    <dbReference type="NCBI Taxonomy" id="1808979"/>
    <lineage>
        <taxon>Bacteria</taxon>
        <taxon>Pseudomonadati</taxon>
        <taxon>Pseudomonadota</taxon>
        <taxon>Gammaproteobacteria</taxon>
        <taxon>Methylococcales</taxon>
        <taxon>Methylococcaceae</taxon>
        <taxon>Candidatus Methylospira</taxon>
    </lineage>
</organism>
<dbReference type="InterPro" id="IPR029063">
    <property type="entry name" value="SAM-dependent_MTases_sf"/>
</dbReference>
<dbReference type="InterPro" id="IPR029787">
    <property type="entry name" value="Nucleotide_cyclase"/>
</dbReference>
<evidence type="ECO:0000256" key="8">
    <source>
        <dbReference type="PROSITE-ProRule" id="PRU00050"/>
    </source>
</evidence>
<dbReference type="SMART" id="SM00086">
    <property type="entry name" value="PAC"/>
    <property type="match status" value="2"/>
</dbReference>
<feature type="domain" description="CheB-type methylesterase" evidence="12">
    <location>
        <begin position="37"/>
        <end position="213"/>
    </location>
</feature>
<dbReference type="PANTHER" id="PTHR44757:SF2">
    <property type="entry name" value="BIOFILM ARCHITECTURE MAINTENANCE PROTEIN MBAA"/>
    <property type="match status" value="1"/>
</dbReference>
<evidence type="ECO:0000259" key="11">
    <source>
        <dbReference type="PROSITE" id="PS50113"/>
    </source>
</evidence>
<dbReference type="NCBIfam" id="TIGR00254">
    <property type="entry name" value="GGDEF"/>
    <property type="match status" value="1"/>
</dbReference>
<feature type="coiled-coil region" evidence="9">
    <location>
        <begin position="650"/>
        <end position="744"/>
    </location>
</feature>
<dbReference type="GO" id="GO:0071111">
    <property type="term" value="F:cyclic-guanylate-specific phosphodiesterase activity"/>
    <property type="evidence" value="ECO:0007669"/>
    <property type="project" value="UniProtKB-EC"/>
</dbReference>
<keyword evidence="8" id="KW-0145">Chemotaxis</keyword>
<dbReference type="Gene3D" id="3.40.50.180">
    <property type="entry name" value="Methylesterase CheB, C-terminal domain"/>
    <property type="match status" value="1"/>
</dbReference>
<dbReference type="SUPFAM" id="SSF52738">
    <property type="entry name" value="Methylesterase CheB, C-terminal domain"/>
    <property type="match status" value="1"/>
</dbReference>
<dbReference type="CDD" id="cd01949">
    <property type="entry name" value="GGDEF"/>
    <property type="match status" value="1"/>
</dbReference>
<dbReference type="NCBIfam" id="TIGR00229">
    <property type="entry name" value="sensory_box"/>
    <property type="match status" value="2"/>
</dbReference>
<dbReference type="FunFam" id="3.30.70.270:FF:000001">
    <property type="entry name" value="Diguanylate cyclase domain protein"/>
    <property type="match status" value="1"/>
</dbReference>
<keyword evidence="4" id="KW-0973">c-di-GMP</keyword>
<comment type="catalytic activity">
    <reaction evidence="1">
        <text>L-glutamyl-[protein] + S-adenosyl-L-methionine = [protein]-L-glutamate 5-O-methyl ester + S-adenosyl-L-homocysteine</text>
        <dbReference type="Rhea" id="RHEA:24452"/>
        <dbReference type="Rhea" id="RHEA-COMP:10208"/>
        <dbReference type="Rhea" id="RHEA-COMP:10311"/>
        <dbReference type="ChEBI" id="CHEBI:29973"/>
        <dbReference type="ChEBI" id="CHEBI:57856"/>
        <dbReference type="ChEBI" id="CHEBI:59789"/>
        <dbReference type="ChEBI" id="CHEBI:82795"/>
        <dbReference type="EC" id="2.1.1.80"/>
    </reaction>
</comment>
<dbReference type="SUPFAM" id="SSF141868">
    <property type="entry name" value="EAL domain-like"/>
    <property type="match status" value="1"/>
</dbReference>
<dbReference type="InterPro" id="IPR000014">
    <property type="entry name" value="PAS"/>
</dbReference>
<dbReference type="InParanoid" id="A0A5Q0BF47"/>
<dbReference type="CDD" id="cd00130">
    <property type="entry name" value="PAS"/>
    <property type="match status" value="1"/>
</dbReference>
<evidence type="ECO:0000256" key="4">
    <source>
        <dbReference type="ARBA" id="ARBA00022636"/>
    </source>
</evidence>
<feature type="domain" description="PAS" evidence="10">
    <location>
        <begin position="857"/>
        <end position="903"/>
    </location>
</feature>
<dbReference type="Gene3D" id="1.10.155.10">
    <property type="entry name" value="Chemotaxis receptor methyltransferase CheR, N-terminal domain"/>
    <property type="match status" value="1"/>
</dbReference>
<dbReference type="Gene3D" id="3.20.20.450">
    <property type="entry name" value="EAL domain"/>
    <property type="match status" value="1"/>
</dbReference>
<dbReference type="InterPro" id="IPR001610">
    <property type="entry name" value="PAC"/>
</dbReference>
<dbReference type="SUPFAM" id="SSF55785">
    <property type="entry name" value="PYP-like sensor domain (PAS domain)"/>
    <property type="match status" value="2"/>
</dbReference>
<dbReference type="PROSITE" id="PS50112">
    <property type="entry name" value="PAS"/>
    <property type="match status" value="2"/>
</dbReference>
<name>A0A5Q0BF47_9GAMM</name>
<dbReference type="InterPro" id="IPR036804">
    <property type="entry name" value="CheR_N_sf"/>
</dbReference>
<proteinExistence type="predicted"/>
<dbReference type="InterPro" id="IPR052155">
    <property type="entry name" value="Biofilm_reg_signaling"/>
</dbReference>
<keyword evidence="17" id="KW-1185">Reference proteome</keyword>
<evidence type="ECO:0000256" key="1">
    <source>
        <dbReference type="ARBA" id="ARBA00001541"/>
    </source>
</evidence>
<keyword evidence="9" id="KW-0175">Coiled coil</keyword>
<dbReference type="GO" id="GO:0006935">
    <property type="term" value="P:chemotaxis"/>
    <property type="evidence" value="ECO:0007669"/>
    <property type="project" value="UniProtKB-UniRule"/>
</dbReference>
<dbReference type="PROSITE" id="PS50123">
    <property type="entry name" value="CHER"/>
    <property type="match status" value="1"/>
</dbReference>
<dbReference type="CDD" id="cd01948">
    <property type="entry name" value="EAL"/>
    <property type="match status" value="1"/>
</dbReference>
<feature type="domain" description="PAC" evidence="11">
    <location>
        <begin position="1052"/>
        <end position="1104"/>
    </location>
</feature>
<dbReference type="SMART" id="SM00091">
    <property type="entry name" value="PAS"/>
    <property type="match status" value="3"/>
</dbReference>
<keyword evidence="8" id="KW-0378">Hydrolase</keyword>
<dbReference type="InterPro" id="IPR001633">
    <property type="entry name" value="EAL_dom"/>
</dbReference>
<dbReference type="InterPro" id="IPR022642">
    <property type="entry name" value="CheR_C"/>
</dbReference>
<evidence type="ECO:0000256" key="7">
    <source>
        <dbReference type="ARBA" id="ARBA00051114"/>
    </source>
</evidence>
<comment type="catalytic activity">
    <reaction evidence="7">
        <text>3',3'-c-di-GMP + H2O = 5'-phosphoguanylyl(3'-&gt;5')guanosine + H(+)</text>
        <dbReference type="Rhea" id="RHEA:24902"/>
        <dbReference type="ChEBI" id="CHEBI:15377"/>
        <dbReference type="ChEBI" id="CHEBI:15378"/>
        <dbReference type="ChEBI" id="CHEBI:58754"/>
        <dbReference type="ChEBI" id="CHEBI:58805"/>
        <dbReference type="EC" id="3.1.4.52"/>
    </reaction>
    <physiologicalReaction direction="left-to-right" evidence="7">
        <dbReference type="Rhea" id="RHEA:24903"/>
    </physiologicalReaction>
</comment>
<dbReference type="InterPro" id="IPR000780">
    <property type="entry name" value="CheR_MeTrfase"/>
</dbReference>
<dbReference type="PROSITE" id="PS50122">
    <property type="entry name" value="CHEB"/>
    <property type="match status" value="1"/>
</dbReference>
<keyword evidence="3" id="KW-0489">Methyltransferase</keyword>
<dbReference type="Pfam" id="PF00990">
    <property type="entry name" value="GGDEF"/>
    <property type="match status" value="1"/>
</dbReference>
<dbReference type="GO" id="GO:0071732">
    <property type="term" value="P:cellular response to nitric oxide"/>
    <property type="evidence" value="ECO:0007669"/>
    <property type="project" value="UniProtKB-ARBA"/>
</dbReference>
<dbReference type="Pfam" id="PF01339">
    <property type="entry name" value="CheB_methylest"/>
    <property type="match status" value="1"/>
</dbReference>
<dbReference type="SUPFAM" id="SSF55073">
    <property type="entry name" value="Nucleotide cyclase"/>
    <property type="match status" value="1"/>
</dbReference>
<evidence type="ECO:0000256" key="3">
    <source>
        <dbReference type="ARBA" id="ARBA00022603"/>
    </source>
</evidence>
<evidence type="ECO:0000313" key="17">
    <source>
        <dbReference type="Proteomes" id="UP000325755"/>
    </source>
</evidence>
<dbReference type="GO" id="GO:0032259">
    <property type="term" value="P:methylation"/>
    <property type="evidence" value="ECO:0007669"/>
    <property type="project" value="UniProtKB-KW"/>
</dbReference>
<dbReference type="GO" id="GO:0005737">
    <property type="term" value="C:cytoplasm"/>
    <property type="evidence" value="ECO:0007669"/>
    <property type="project" value="InterPro"/>
</dbReference>
<dbReference type="PRINTS" id="PR00996">
    <property type="entry name" value="CHERMTFRASE"/>
</dbReference>
<dbReference type="InterPro" id="IPR000160">
    <property type="entry name" value="GGDEF_dom"/>
</dbReference>
<dbReference type="Pfam" id="PF13426">
    <property type="entry name" value="PAS_9"/>
    <property type="match status" value="1"/>
</dbReference>
<dbReference type="KEGG" id="mmob:F6R98_07540"/>
<dbReference type="SMART" id="SM00267">
    <property type="entry name" value="GGDEF"/>
    <property type="match status" value="1"/>
</dbReference>
<evidence type="ECO:0000256" key="6">
    <source>
        <dbReference type="ARBA" id="ARBA00022691"/>
    </source>
</evidence>
<dbReference type="CDD" id="cd16434">
    <property type="entry name" value="CheB-CheR_fusion"/>
    <property type="match status" value="1"/>
</dbReference>
<evidence type="ECO:0000259" key="10">
    <source>
        <dbReference type="PROSITE" id="PS50112"/>
    </source>
</evidence>
<evidence type="ECO:0000313" key="16">
    <source>
        <dbReference type="EMBL" id="QFY42495.1"/>
    </source>
</evidence>
<feature type="domain" description="GGDEF" evidence="15">
    <location>
        <begin position="1136"/>
        <end position="1268"/>
    </location>
</feature>
<dbReference type="GO" id="GO:0000156">
    <property type="term" value="F:phosphorelay response regulator activity"/>
    <property type="evidence" value="ECO:0007669"/>
    <property type="project" value="InterPro"/>
</dbReference>
<keyword evidence="5" id="KW-0808">Transferase</keyword>
<dbReference type="EMBL" id="CP044205">
    <property type="protein sequence ID" value="QFY42495.1"/>
    <property type="molecule type" value="Genomic_DNA"/>
</dbReference>
<feature type="domain" description="PAS" evidence="10">
    <location>
        <begin position="979"/>
        <end position="1025"/>
    </location>
</feature>
<feature type="active site" evidence="8">
    <location>
        <position position="162"/>
    </location>
</feature>
<dbReference type="InterPro" id="IPR022641">
    <property type="entry name" value="CheR_N"/>
</dbReference>
<dbReference type="PROSITE" id="PS50887">
    <property type="entry name" value="GGDEF"/>
    <property type="match status" value="1"/>
</dbReference>
<evidence type="ECO:0000259" key="15">
    <source>
        <dbReference type="PROSITE" id="PS50887"/>
    </source>
</evidence>
<dbReference type="SUPFAM" id="SSF53335">
    <property type="entry name" value="S-adenosyl-L-methionine-dependent methyltransferases"/>
    <property type="match status" value="1"/>
</dbReference>
<feature type="coiled-coil region" evidence="9">
    <location>
        <begin position="1263"/>
        <end position="1290"/>
    </location>
</feature>
<dbReference type="FunFam" id="3.20.20.450:FF:000001">
    <property type="entry name" value="Cyclic di-GMP phosphodiesterase yahA"/>
    <property type="match status" value="1"/>
</dbReference>
<reference evidence="16 17" key="1">
    <citation type="submission" date="2019-09" db="EMBL/GenBank/DDBJ databases">
        <title>Ecophysiology of the spiral-shaped methanotroph Methylospira mobilis as revealed by the complete genome sequence.</title>
        <authorList>
            <person name="Oshkin I.Y."/>
            <person name="Dedysh S.N."/>
            <person name="Miroshnikov K."/>
            <person name="Danilova O.V."/>
            <person name="Hakobyan A."/>
            <person name="Liesack W."/>
        </authorList>
    </citation>
    <scope>NUCLEOTIDE SEQUENCE [LARGE SCALE GENOMIC DNA]</scope>
    <source>
        <strain evidence="16 17">Shm1</strain>
    </source>
</reference>
<evidence type="ECO:0000259" key="13">
    <source>
        <dbReference type="PROSITE" id="PS50123"/>
    </source>
</evidence>
<dbReference type="InterPro" id="IPR000673">
    <property type="entry name" value="Sig_transdc_resp-reg_Me-estase"/>
</dbReference>
<dbReference type="Pfam" id="PF13596">
    <property type="entry name" value="PAS_10"/>
    <property type="match status" value="1"/>
</dbReference>
<dbReference type="Pfam" id="PF03705">
    <property type="entry name" value="CheR_N"/>
    <property type="match status" value="1"/>
</dbReference>
<dbReference type="Proteomes" id="UP000325755">
    <property type="component" value="Chromosome"/>
</dbReference>
<feature type="active site" evidence="8">
    <location>
        <position position="70"/>
    </location>
</feature>
<dbReference type="PANTHER" id="PTHR44757">
    <property type="entry name" value="DIGUANYLATE CYCLASE DGCP"/>
    <property type="match status" value="1"/>
</dbReference>
<feature type="domain" description="CheR-type methyltransferase" evidence="13">
    <location>
        <begin position="224"/>
        <end position="495"/>
    </location>
</feature>
<dbReference type="Pfam" id="PF08448">
    <property type="entry name" value="PAS_4"/>
    <property type="match status" value="1"/>
</dbReference>
<protein>
    <submittedName>
        <fullName evidence="16">EAL domain-containing protein</fullName>
    </submittedName>
</protein>
<dbReference type="Gene3D" id="3.30.450.20">
    <property type="entry name" value="PAS domain"/>
    <property type="match status" value="2"/>
</dbReference>
<dbReference type="Pfam" id="PF01739">
    <property type="entry name" value="CheR"/>
    <property type="match status" value="1"/>
</dbReference>
<feature type="active site" evidence="8">
    <location>
        <position position="43"/>
    </location>
</feature>
<dbReference type="GO" id="GO:0008983">
    <property type="term" value="F:protein-glutamate O-methyltransferase activity"/>
    <property type="evidence" value="ECO:0007669"/>
    <property type="project" value="UniProtKB-EC"/>
</dbReference>
<evidence type="ECO:0000256" key="9">
    <source>
        <dbReference type="SAM" id="Coils"/>
    </source>
</evidence>
<dbReference type="OrthoDB" id="9816309at2"/>
<evidence type="ECO:0000256" key="5">
    <source>
        <dbReference type="ARBA" id="ARBA00022679"/>
    </source>
</evidence>
<evidence type="ECO:0000259" key="14">
    <source>
        <dbReference type="PROSITE" id="PS50883"/>
    </source>
</evidence>
<dbReference type="PROSITE" id="PS50883">
    <property type="entry name" value="EAL"/>
    <property type="match status" value="1"/>
</dbReference>
<dbReference type="PROSITE" id="PS50113">
    <property type="entry name" value="PAC"/>
    <property type="match status" value="2"/>
</dbReference>